<sequence length="142" mass="15881">MRITKETDYAFRICGYLAQHEGEVVGAPKIAHDRVIPERFTLRILRKLNLAGITTAKRGVTGGYMLNRPKEDISLYDIVVAIDGPIIVNRCLHEDDPYCSCMGVNASDLNGCKFHVALEEVQNSVIKILKSKTLECFGENKQ</sequence>
<dbReference type="GO" id="GO:0005829">
    <property type="term" value="C:cytosol"/>
    <property type="evidence" value="ECO:0007669"/>
    <property type="project" value="TreeGrafter"/>
</dbReference>
<dbReference type="EMBL" id="FWWR01000011">
    <property type="protein sequence ID" value="SMB90553.1"/>
    <property type="molecule type" value="Genomic_DNA"/>
</dbReference>
<dbReference type="Gene3D" id="1.10.10.10">
    <property type="entry name" value="Winged helix-like DNA-binding domain superfamily/Winged helix DNA-binding domain"/>
    <property type="match status" value="1"/>
</dbReference>
<gene>
    <name evidence="1" type="ORF">SAMN00017477_1645</name>
</gene>
<evidence type="ECO:0000313" key="1">
    <source>
        <dbReference type="EMBL" id="SMB90553.1"/>
    </source>
</evidence>
<dbReference type="PROSITE" id="PS51197">
    <property type="entry name" value="HTH_RRF2_2"/>
    <property type="match status" value="1"/>
</dbReference>
<reference evidence="2" key="1">
    <citation type="submission" date="2017-04" db="EMBL/GenBank/DDBJ databases">
        <authorList>
            <person name="Varghese N."/>
            <person name="Submissions S."/>
        </authorList>
    </citation>
    <scope>NUCLEOTIDE SEQUENCE [LARGE SCALE GENOMIC DNA]</scope>
    <source>
        <strain evidence="2">DSM 20463</strain>
    </source>
</reference>
<dbReference type="Proteomes" id="UP000192368">
    <property type="component" value="Unassembled WGS sequence"/>
</dbReference>
<dbReference type="STRING" id="573058.SAMN00017477_1645"/>
<dbReference type="InterPro" id="IPR000944">
    <property type="entry name" value="Tscrpt_reg_Rrf2"/>
</dbReference>
<proteinExistence type="predicted"/>
<dbReference type="InterPro" id="IPR036390">
    <property type="entry name" value="WH_DNA-bd_sf"/>
</dbReference>
<dbReference type="RefSeq" id="WP_084231206.1">
    <property type="nucleotide sequence ID" value="NZ_FWWR01000011.1"/>
</dbReference>
<dbReference type="Pfam" id="PF02082">
    <property type="entry name" value="Rrf2"/>
    <property type="match status" value="1"/>
</dbReference>
<dbReference type="GO" id="GO:0003700">
    <property type="term" value="F:DNA-binding transcription factor activity"/>
    <property type="evidence" value="ECO:0007669"/>
    <property type="project" value="TreeGrafter"/>
</dbReference>
<dbReference type="PANTHER" id="PTHR33221:SF2">
    <property type="entry name" value="TRANSCRIPTIONAL REGULATOR"/>
    <property type="match status" value="1"/>
</dbReference>
<dbReference type="InterPro" id="IPR036388">
    <property type="entry name" value="WH-like_DNA-bd_sf"/>
</dbReference>
<dbReference type="InterPro" id="IPR030489">
    <property type="entry name" value="TR_Rrf2-type_CS"/>
</dbReference>
<evidence type="ECO:0000313" key="2">
    <source>
        <dbReference type="Proteomes" id="UP000192368"/>
    </source>
</evidence>
<dbReference type="NCBIfam" id="TIGR00738">
    <property type="entry name" value="rrf2_super"/>
    <property type="match status" value="1"/>
</dbReference>
<dbReference type="AlphaFoldDB" id="A0A1W1VBF0"/>
<accession>A0A1W1VBF0</accession>
<dbReference type="PROSITE" id="PS01332">
    <property type="entry name" value="HTH_RRF2_1"/>
    <property type="match status" value="1"/>
</dbReference>
<protein>
    <submittedName>
        <fullName evidence="1">Transcriptional regulator, BadM/Rrf2 family</fullName>
    </submittedName>
</protein>
<dbReference type="SUPFAM" id="SSF46785">
    <property type="entry name" value="Winged helix' DNA-binding domain"/>
    <property type="match status" value="1"/>
</dbReference>
<name>A0A1W1VBF0_PEPAS</name>
<dbReference type="PANTHER" id="PTHR33221">
    <property type="entry name" value="WINGED HELIX-TURN-HELIX TRANSCRIPTIONAL REGULATOR, RRF2 FAMILY"/>
    <property type="match status" value="1"/>
</dbReference>
<dbReference type="OrthoDB" id="9804747at2"/>
<organism evidence="1 2">
    <name type="scientific">Peptoniphilus asaccharolyticus DSM 20463</name>
    <dbReference type="NCBI Taxonomy" id="573058"/>
    <lineage>
        <taxon>Bacteria</taxon>
        <taxon>Bacillati</taxon>
        <taxon>Bacillota</taxon>
        <taxon>Tissierellia</taxon>
        <taxon>Tissierellales</taxon>
        <taxon>Peptoniphilaceae</taxon>
        <taxon>Peptoniphilus</taxon>
    </lineage>
</organism>
<keyword evidence="2" id="KW-1185">Reference proteome</keyword>